<evidence type="ECO:0000313" key="3">
    <source>
        <dbReference type="Proteomes" id="UP001204798"/>
    </source>
</evidence>
<gene>
    <name evidence="2" type="ORF">M2350_001159</name>
</gene>
<name>A0ABT2EM63_9BACT</name>
<dbReference type="Proteomes" id="UP001204798">
    <property type="component" value="Unassembled WGS sequence"/>
</dbReference>
<comment type="caution">
    <text evidence="2">The sequence shown here is derived from an EMBL/GenBank/DDBJ whole genome shotgun (WGS) entry which is preliminary data.</text>
</comment>
<sequence length="243" mass="28313">MSSKEIVKVVVLVLIPLNTWLLILWHVRKQQRELFLPSIVRHQYNTQVRVSYFQERLGLQPGKKLVYPFPAKGKLTLVGKPPPVGQGYPVLFINIDWLSYPEIWEPAIKEAFRSSPNLHIVLLHFPLGIDFDPRVFKSLPIETIKRIKRDLEYAERGRAKMWKHFRSPRLSILSGQWVRTAFGGQFGILAFLCDGDGIVRVVEPYPPLKLSPKWSEEVADWRPKLHQAVKKVLEEFFQRERGN</sequence>
<organism evidence="2 3">
    <name type="scientific">Candidatus Fervidibacter sacchari</name>
    <dbReference type="NCBI Taxonomy" id="1448929"/>
    <lineage>
        <taxon>Bacteria</taxon>
        <taxon>Candidatus Fervidibacterota</taxon>
        <taxon>Candidatus Fervidibacter</taxon>
    </lineage>
</organism>
<keyword evidence="1" id="KW-0812">Transmembrane</keyword>
<keyword evidence="1" id="KW-1133">Transmembrane helix</keyword>
<reference evidence="2 3" key="1">
    <citation type="submission" date="2022-08" db="EMBL/GenBank/DDBJ databases">
        <title>Bacterial and archaeal communities from various locations to study Microbial Dark Matter (Phase II).</title>
        <authorList>
            <person name="Stepanauskas R."/>
        </authorList>
    </citation>
    <scope>NUCLEOTIDE SEQUENCE [LARGE SCALE GENOMIC DNA]</scope>
    <source>
        <strain evidence="2 3">PD1</strain>
    </source>
</reference>
<keyword evidence="3" id="KW-1185">Reference proteome</keyword>
<protein>
    <submittedName>
        <fullName evidence="2">Uncharacterized protein</fullName>
    </submittedName>
</protein>
<evidence type="ECO:0000256" key="1">
    <source>
        <dbReference type="SAM" id="Phobius"/>
    </source>
</evidence>
<evidence type="ECO:0000313" key="2">
    <source>
        <dbReference type="EMBL" id="MCS3918759.1"/>
    </source>
</evidence>
<proteinExistence type="predicted"/>
<dbReference type="RefSeq" id="WP_259094796.1">
    <property type="nucleotide sequence ID" value="NZ_CP130454.1"/>
</dbReference>
<accession>A0ABT2EM63</accession>
<dbReference type="EMBL" id="JANUCP010000002">
    <property type="protein sequence ID" value="MCS3918759.1"/>
    <property type="molecule type" value="Genomic_DNA"/>
</dbReference>
<feature type="transmembrane region" description="Helical" evidence="1">
    <location>
        <begin position="6"/>
        <end position="27"/>
    </location>
</feature>
<keyword evidence="1" id="KW-0472">Membrane</keyword>